<reference evidence="1 2" key="1">
    <citation type="submission" date="2017-07" db="EMBL/GenBank/DDBJ databases">
        <title>Leptospira spp. isolated from tropical soils.</title>
        <authorList>
            <person name="Thibeaux R."/>
            <person name="Iraola G."/>
            <person name="Ferres I."/>
            <person name="Bierque E."/>
            <person name="Girault D."/>
            <person name="Soupe-Gilbert M.-E."/>
            <person name="Picardeau M."/>
            <person name="Goarant C."/>
        </authorList>
    </citation>
    <scope>NUCLEOTIDE SEQUENCE [LARGE SCALE GENOMIC DNA]</scope>
    <source>
        <strain evidence="1 2">FH2-C-A2</strain>
    </source>
</reference>
<gene>
    <name evidence="1" type="ORF">CH371_15845</name>
</gene>
<dbReference type="AlphaFoldDB" id="A0A2M9Z958"/>
<dbReference type="Proteomes" id="UP000231912">
    <property type="component" value="Unassembled WGS sequence"/>
</dbReference>
<dbReference type="EMBL" id="NPDT01000007">
    <property type="protein sequence ID" value="PJZ64971.1"/>
    <property type="molecule type" value="Genomic_DNA"/>
</dbReference>
<evidence type="ECO:0000313" key="2">
    <source>
        <dbReference type="Proteomes" id="UP000231912"/>
    </source>
</evidence>
<comment type="caution">
    <text evidence="1">The sequence shown here is derived from an EMBL/GenBank/DDBJ whole genome shotgun (WGS) entry which is preliminary data.</text>
</comment>
<organism evidence="1 2">
    <name type="scientific">Leptospira wolffii</name>
    <dbReference type="NCBI Taxonomy" id="409998"/>
    <lineage>
        <taxon>Bacteria</taxon>
        <taxon>Pseudomonadati</taxon>
        <taxon>Spirochaetota</taxon>
        <taxon>Spirochaetia</taxon>
        <taxon>Leptospirales</taxon>
        <taxon>Leptospiraceae</taxon>
        <taxon>Leptospira</taxon>
    </lineage>
</organism>
<evidence type="ECO:0000313" key="1">
    <source>
        <dbReference type="EMBL" id="PJZ64971.1"/>
    </source>
</evidence>
<protein>
    <submittedName>
        <fullName evidence="1">Uncharacterized protein</fullName>
    </submittedName>
</protein>
<accession>A0A2M9Z958</accession>
<name>A0A2M9Z958_9LEPT</name>
<proteinExistence type="predicted"/>
<dbReference type="RefSeq" id="WP_100759750.1">
    <property type="nucleotide sequence ID" value="NZ_NPDT01000007.1"/>
</dbReference>
<sequence>MGNQSGKPSTLKLLQSLESIPLGISWQLSSLDEFKGKQELYQKQSPQKLKTLKEHALIESSISSNRMEGVNIAPPVLG</sequence>